<evidence type="ECO:0000313" key="2">
    <source>
        <dbReference type="EMBL" id="HGZ11816.1"/>
    </source>
</evidence>
<organism evidence="2">
    <name type="scientific">Desulfobacca acetoxidans</name>
    <dbReference type="NCBI Taxonomy" id="60893"/>
    <lineage>
        <taxon>Bacteria</taxon>
        <taxon>Pseudomonadati</taxon>
        <taxon>Thermodesulfobacteriota</taxon>
        <taxon>Desulfobaccia</taxon>
        <taxon>Desulfobaccales</taxon>
        <taxon>Desulfobaccaceae</taxon>
        <taxon>Desulfobacca</taxon>
    </lineage>
</organism>
<reference evidence="2" key="1">
    <citation type="journal article" date="2020" name="mSystems">
        <title>Genome- and Community-Level Interaction Insights into Carbon Utilization and Element Cycling Functions of Hydrothermarchaeota in Hydrothermal Sediment.</title>
        <authorList>
            <person name="Zhou Z."/>
            <person name="Liu Y."/>
            <person name="Xu W."/>
            <person name="Pan J."/>
            <person name="Luo Z.H."/>
            <person name="Li M."/>
        </authorList>
    </citation>
    <scope>NUCLEOTIDE SEQUENCE [LARGE SCALE GENOMIC DNA]</scope>
    <source>
        <strain evidence="2">SpSt-853</strain>
    </source>
</reference>
<dbReference type="EMBL" id="DTKJ01000043">
    <property type="protein sequence ID" value="HGZ11816.1"/>
    <property type="molecule type" value="Genomic_DNA"/>
</dbReference>
<gene>
    <name evidence="2" type="ORF">ENW48_06315</name>
</gene>
<sequence length="59" mass="6562">MSPDVAAWYAFLEAECRKTGGLLCFYDRCLTFPLKAQSDSQVSRPVMGEDPSRENGYPG</sequence>
<dbReference type="AlphaFoldDB" id="A0A7C5EM73"/>
<proteinExistence type="predicted"/>
<name>A0A7C5EM73_9BACT</name>
<comment type="caution">
    <text evidence="2">The sequence shown here is derived from an EMBL/GenBank/DDBJ whole genome shotgun (WGS) entry which is preliminary data.</text>
</comment>
<accession>A0A7C5EM73</accession>
<evidence type="ECO:0000256" key="1">
    <source>
        <dbReference type="SAM" id="MobiDB-lite"/>
    </source>
</evidence>
<feature type="region of interest" description="Disordered" evidence="1">
    <location>
        <begin position="37"/>
        <end position="59"/>
    </location>
</feature>
<protein>
    <submittedName>
        <fullName evidence="2">Uncharacterized protein</fullName>
    </submittedName>
</protein>